<keyword evidence="3" id="KW-1185">Reference proteome</keyword>
<feature type="region of interest" description="Disordered" evidence="1">
    <location>
        <begin position="115"/>
        <end position="138"/>
    </location>
</feature>
<dbReference type="Proteomes" id="UP000320762">
    <property type="component" value="Unassembled WGS sequence"/>
</dbReference>
<name>A0A550CF30_9AGAR</name>
<protein>
    <submittedName>
        <fullName evidence="2">Uncharacterized protein</fullName>
    </submittedName>
</protein>
<gene>
    <name evidence="2" type="ORF">BD626DRAFT_494242</name>
</gene>
<dbReference type="EMBL" id="VDMD01000009">
    <property type="protein sequence ID" value="TRM63401.1"/>
    <property type="molecule type" value="Genomic_DNA"/>
</dbReference>
<feature type="compositionally biased region" description="Basic residues" evidence="1">
    <location>
        <begin position="41"/>
        <end position="51"/>
    </location>
</feature>
<organism evidence="2 3">
    <name type="scientific">Schizophyllum amplum</name>
    <dbReference type="NCBI Taxonomy" id="97359"/>
    <lineage>
        <taxon>Eukaryota</taxon>
        <taxon>Fungi</taxon>
        <taxon>Dikarya</taxon>
        <taxon>Basidiomycota</taxon>
        <taxon>Agaricomycotina</taxon>
        <taxon>Agaricomycetes</taxon>
        <taxon>Agaricomycetidae</taxon>
        <taxon>Agaricales</taxon>
        <taxon>Schizophyllaceae</taxon>
        <taxon>Schizophyllum</taxon>
    </lineage>
</organism>
<feature type="compositionally biased region" description="Low complexity" evidence="1">
    <location>
        <begin position="29"/>
        <end position="40"/>
    </location>
</feature>
<sequence length="152" mass="16736">MWLRAGTSGSLARIRRMKQCPHVVRRRCAPSPSARPSAARTSHRLRPRCRHAAREASRPRSKVRTIPHCKGGATRRPCVASDHVVVPRVRARLASLPSGARLETWRLDVPIHTSTSESNVTPATRASLSPSAMQTSSRSVEHVLGLAIEDCR</sequence>
<accession>A0A550CF30</accession>
<evidence type="ECO:0000313" key="2">
    <source>
        <dbReference type="EMBL" id="TRM63401.1"/>
    </source>
</evidence>
<feature type="region of interest" description="Disordered" evidence="1">
    <location>
        <begin position="23"/>
        <end position="67"/>
    </location>
</feature>
<evidence type="ECO:0000313" key="3">
    <source>
        <dbReference type="Proteomes" id="UP000320762"/>
    </source>
</evidence>
<comment type="caution">
    <text evidence="2">The sequence shown here is derived from an EMBL/GenBank/DDBJ whole genome shotgun (WGS) entry which is preliminary data.</text>
</comment>
<dbReference type="AlphaFoldDB" id="A0A550CF30"/>
<reference evidence="2 3" key="1">
    <citation type="journal article" date="2019" name="New Phytol.">
        <title>Comparative genomics reveals unique wood-decay strategies and fruiting body development in the Schizophyllaceae.</title>
        <authorList>
            <person name="Almasi E."/>
            <person name="Sahu N."/>
            <person name="Krizsan K."/>
            <person name="Balint B."/>
            <person name="Kovacs G.M."/>
            <person name="Kiss B."/>
            <person name="Cseklye J."/>
            <person name="Drula E."/>
            <person name="Henrissat B."/>
            <person name="Nagy I."/>
            <person name="Chovatia M."/>
            <person name="Adam C."/>
            <person name="LaButti K."/>
            <person name="Lipzen A."/>
            <person name="Riley R."/>
            <person name="Grigoriev I.V."/>
            <person name="Nagy L.G."/>
        </authorList>
    </citation>
    <scope>NUCLEOTIDE SEQUENCE [LARGE SCALE GENOMIC DNA]</scope>
    <source>
        <strain evidence="2 3">NL-1724</strain>
    </source>
</reference>
<evidence type="ECO:0000256" key="1">
    <source>
        <dbReference type="SAM" id="MobiDB-lite"/>
    </source>
</evidence>
<proteinExistence type="predicted"/>